<keyword evidence="3 4" id="KW-0408">Iron</keyword>
<dbReference type="Pfam" id="PF03055">
    <property type="entry name" value="RPE65"/>
    <property type="match status" value="1"/>
</dbReference>
<keyword evidence="6" id="KW-1185">Reference proteome</keyword>
<evidence type="ECO:0000313" key="6">
    <source>
        <dbReference type="Proteomes" id="UP000232323"/>
    </source>
</evidence>
<comment type="caution">
    <text evidence="5">The sequence shown here is derived from an EMBL/GenBank/DDBJ whole genome shotgun (WGS) entry which is preliminary data.</text>
</comment>
<organism evidence="5 6">
    <name type="scientific">Chlamydomonas eustigma</name>
    <dbReference type="NCBI Taxonomy" id="1157962"/>
    <lineage>
        <taxon>Eukaryota</taxon>
        <taxon>Viridiplantae</taxon>
        <taxon>Chlorophyta</taxon>
        <taxon>core chlorophytes</taxon>
        <taxon>Chlorophyceae</taxon>
        <taxon>CS clade</taxon>
        <taxon>Chlamydomonadales</taxon>
        <taxon>Chlamydomonadaceae</taxon>
        <taxon>Chlamydomonas</taxon>
    </lineage>
</organism>
<dbReference type="GO" id="GO:0010436">
    <property type="term" value="F:carotenoid dioxygenase activity"/>
    <property type="evidence" value="ECO:0007669"/>
    <property type="project" value="TreeGrafter"/>
</dbReference>
<sequence length="656" mass="73162">MFCSPQKFRKLKENTFSSSKGPAVNTLRPVQKPTQIFDEQPVEILRSRANDICLASTSYSSCAVLKDRPASSSDVVNRRVIPKKHVDEQLLKDCATAFKSVHEEYEYWIDHSWVEGNIPPELEGTYFRNGPGLHVTSEVCQRHTFDGDGMVFSVAFKDGHAFFRNKFVRTEGFVKEQEAGRPLLRTTFSKGAADGGLLFNPFDLTFKNVANTGVVYWAGKLYALWEAGRPYELDPQTLVTVGETDMDGLLKGPLGGHYRIYTEADGSKRWVTFGSKIMFGGSSVSFYEFDEAGKCVVQSQHPLSGIDITFVHDMAVTENYYVLVLGPIVFDWRRFATEYLLGRCSIAQCLKFDKGGKVKVLLYPRSDRPDAQSRPPVVATAASTFFPFHHINAYEEPDGRVVIDTIAWNEVDFDMSKFITSPEYYEGGCRPHYVRLCVDPARKLVTDVKQMLEHRTIEFPGVSPSVVGKKHTNVYCIGDTVGHSHLWGPAQALMKISIPQDQGSPVSQARAKYAISRAGLETERAVKASDMDCELPIFVNDSMSDSYLNNGHRLTAEVWEPGPRSFCGEPMVIPKPMSKGEDDAWIIVGVHNASTCKADILIFDAARISDGPLAVLHLPHHLPASFHGSFCNEYLGPDPVDASVPIWKEPLHIRSI</sequence>
<keyword evidence="2 4" id="KW-0479">Metal-binding</keyword>
<dbReference type="GO" id="GO:0016121">
    <property type="term" value="P:carotene catabolic process"/>
    <property type="evidence" value="ECO:0007669"/>
    <property type="project" value="TreeGrafter"/>
</dbReference>
<evidence type="ECO:0000256" key="4">
    <source>
        <dbReference type="PIRSR" id="PIRSR604294-1"/>
    </source>
</evidence>
<comment type="cofactor">
    <cofactor evidence="4">
        <name>Fe(2+)</name>
        <dbReference type="ChEBI" id="CHEBI:29033"/>
    </cofactor>
    <text evidence="4">Binds 1 Fe(2+) ion per subunit.</text>
</comment>
<feature type="binding site" evidence="4">
    <location>
        <position position="389"/>
    </location>
    <ligand>
        <name>Fe cation</name>
        <dbReference type="ChEBI" id="CHEBI:24875"/>
        <note>catalytic</note>
    </ligand>
</feature>
<name>A0A250WUT9_9CHLO</name>
<protein>
    <submittedName>
        <fullName evidence="5">Uncharacterized protein</fullName>
    </submittedName>
</protein>
<feature type="binding site" evidence="4">
    <location>
        <position position="257"/>
    </location>
    <ligand>
        <name>Fe cation</name>
        <dbReference type="ChEBI" id="CHEBI:24875"/>
        <note>catalytic</note>
    </ligand>
</feature>
<evidence type="ECO:0000256" key="1">
    <source>
        <dbReference type="ARBA" id="ARBA00006787"/>
    </source>
</evidence>
<dbReference type="GO" id="GO:0046872">
    <property type="term" value="F:metal ion binding"/>
    <property type="evidence" value="ECO:0007669"/>
    <property type="project" value="UniProtKB-KW"/>
</dbReference>
<dbReference type="PANTHER" id="PTHR10543">
    <property type="entry name" value="BETA-CAROTENE DIOXYGENASE"/>
    <property type="match status" value="1"/>
</dbReference>
<dbReference type="STRING" id="1157962.A0A250WUT9"/>
<evidence type="ECO:0000256" key="2">
    <source>
        <dbReference type="ARBA" id="ARBA00022723"/>
    </source>
</evidence>
<dbReference type="AlphaFoldDB" id="A0A250WUT9"/>
<accession>A0A250WUT9</accession>
<dbReference type="PANTHER" id="PTHR10543:SF138">
    <property type="entry name" value="CAROTENOID OXYGENASE"/>
    <property type="match status" value="1"/>
</dbReference>
<feature type="binding site" evidence="4">
    <location>
        <position position="627"/>
    </location>
    <ligand>
        <name>Fe cation</name>
        <dbReference type="ChEBI" id="CHEBI:24875"/>
        <note>catalytic</note>
    </ligand>
</feature>
<reference evidence="5 6" key="1">
    <citation type="submission" date="2017-08" db="EMBL/GenBank/DDBJ databases">
        <title>Acidophilic green algal genome provides insights into adaptation to an acidic environment.</title>
        <authorList>
            <person name="Hirooka S."/>
            <person name="Hirose Y."/>
            <person name="Kanesaki Y."/>
            <person name="Higuchi S."/>
            <person name="Fujiwara T."/>
            <person name="Onuma R."/>
            <person name="Era A."/>
            <person name="Ohbayashi R."/>
            <person name="Uzuka A."/>
            <person name="Nozaki H."/>
            <person name="Yoshikawa H."/>
            <person name="Miyagishima S.Y."/>
        </authorList>
    </citation>
    <scope>NUCLEOTIDE SEQUENCE [LARGE SCALE GENOMIC DNA]</scope>
    <source>
        <strain evidence="5 6">NIES-2499</strain>
    </source>
</reference>
<comment type="similarity">
    <text evidence="1">Belongs to the carotenoid oxygenase family.</text>
</comment>
<dbReference type="EMBL" id="BEGY01000008">
    <property type="protein sequence ID" value="GAX74565.1"/>
    <property type="molecule type" value="Genomic_DNA"/>
</dbReference>
<dbReference type="InterPro" id="IPR004294">
    <property type="entry name" value="Carotenoid_Oase"/>
</dbReference>
<proteinExistence type="inferred from homology"/>
<evidence type="ECO:0000256" key="3">
    <source>
        <dbReference type="ARBA" id="ARBA00023004"/>
    </source>
</evidence>
<dbReference type="Proteomes" id="UP000232323">
    <property type="component" value="Unassembled WGS sequence"/>
</dbReference>
<feature type="binding site" evidence="4">
    <location>
        <position position="312"/>
    </location>
    <ligand>
        <name>Fe cation</name>
        <dbReference type="ChEBI" id="CHEBI:24875"/>
        <note>catalytic</note>
    </ligand>
</feature>
<gene>
    <name evidence="5" type="ORF">CEUSTIGMA_g2014.t1</name>
</gene>
<evidence type="ECO:0000313" key="5">
    <source>
        <dbReference type="EMBL" id="GAX74565.1"/>
    </source>
</evidence>
<dbReference type="OrthoDB" id="1069523at2759"/>